<feature type="compositionally biased region" description="Polar residues" evidence="1">
    <location>
        <begin position="39"/>
        <end position="48"/>
    </location>
</feature>
<dbReference type="InterPro" id="IPR003100">
    <property type="entry name" value="PAZ_dom"/>
</dbReference>
<dbReference type="Pfam" id="PF16486">
    <property type="entry name" value="ArgoN"/>
    <property type="match status" value="1"/>
</dbReference>
<accession>K5V8R3</accession>
<dbReference type="Pfam" id="PF02170">
    <property type="entry name" value="PAZ"/>
    <property type="match status" value="1"/>
</dbReference>
<dbReference type="HOGENOM" id="CLU_004544_4_3_1"/>
<dbReference type="InterPro" id="IPR032472">
    <property type="entry name" value="ArgoL2"/>
</dbReference>
<dbReference type="CDD" id="cd02846">
    <property type="entry name" value="PAZ_argonaute_like"/>
    <property type="match status" value="1"/>
</dbReference>
<dbReference type="Pfam" id="PF08699">
    <property type="entry name" value="ArgoL1"/>
    <property type="match status" value="1"/>
</dbReference>
<dbReference type="Gene3D" id="2.170.260.10">
    <property type="entry name" value="paz domain"/>
    <property type="match status" value="1"/>
</dbReference>
<dbReference type="InterPro" id="IPR003165">
    <property type="entry name" value="Piwi"/>
</dbReference>
<dbReference type="InterPro" id="IPR032473">
    <property type="entry name" value="Argonaute_Mid_dom"/>
</dbReference>
<dbReference type="KEGG" id="pco:PHACADRAFT_249508"/>
<dbReference type="SMART" id="SM00950">
    <property type="entry name" value="Piwi"/>
    <property type="match status" value="1"/>
</dbReference>
<sequence>MAGRGRGRGRGGGGGGGGGGGARGRGGVSLVGRGGSPAISATSSTGTAVTPAGHIQTVGVRRKAPGTAGVAVKVYTNHFPVDIPSEIIYHYDAVLTPSEQTLPISRNMEIIRRLQEDTAPEIFTPRCAYDGRKNLFSVRELPFTEGSAQFDVQMGAPPSPGTPARREQRPFKVKLTKVAQINPEVLRRFLQGQQSHDNEVLTAITALNVVIRMEPTSKYPFNVRSFFTDREKKDIGGGIVLWRGYFQSVRPAPGRMLINIDISTGMMYKPGSLIELCLEIIGRVGGNPNSLAPSKGLHERTHHQLNRQASGVKVITTTGSGRAGTTPRTVKRLTRHGARGEEFDLRLENGGTRRITVADYFQQTCNRPLQYPDILCAEVGNGAKIPLELCMVPPGQIMRKQVPPEKTKDVLNFATKKPQERLASIRNGLGVLAYGQSEYVRQFGLHVHETQGALSVDARILRPPTLQYGTGSRQKNVIPRDGKWNMVDKKFFKPGSIERWVIVVYERIQRFGENHARDMVNGLLQACNAVGITVAERDPIIRWENAQGNVNTQLLDVGKACISKNGKPPTIIVVILPEGATDLYTAVKHFGDVARGVATQCMKSGKCWNAKQQYFANVCLKINVKLGGINTIPEPSSVSILTDPHNPTIVMGADVIHPAAHSEGRPSFTALVANVDSDTAKYVADCRVQASRQEMIEDLEEMTKKMLEKYRGYRKQVEKKANADPKRMIFFRDGVSEGQFKQVLEIGKLTEFVRTL</sequence>
<dbReference type="InterPro" id="IPR014811">
    <property type="entry name" value="ArgoL1"/>
</dbReference>
<dbReference type="SUPFAM" id="SSF53098">
    <property type="entry name" value="Ribonuclease H-like"/>
    <property type="match status" value="1"/>
</dbReference>
<keyword evidence="4" id="KW-1185">Reference proteome</keyword>
<dbReference type="InterPro" id="IPR036397">
    <property type="entry name" value="RNaseH_sf"/>
</dbReference>
<feature type="compositionally biased region" description="Gly residues" evidence="1">
    <location>
        <begin position="10"/>
        <end position="35"/>
    </location>
</feature>
<dbReference type="PANTHER" id="PTHR22891">
    <property type="entry name" value="EUKARYOTIC TRANSLATION INITIATION FACTOR 2C"/>
    <property type="match status" value="1"/>
</dbReference>
<dbReference type="Pfam" id="PF16488">
    <property type="entry name" value="ArgoL2"/>
    <property type="match status" value="1"/>
</dbReference>
<feature type="region of interest" description="Disordered" evidence="1">
    <location>
        <begin position="1"/>
        <end position="50"/>
    </location>
</feature>
<evidence type="ECO:0000256" key="1">
    <source>
        <dbReference type="SAM" id="MobiDB-lite"/>
    </source>
</evidence>
<organism evidence="3 4">
    <name type="scientific">Phanerochaete carnosa (strain HHB-10118-sp)</name>
    <name type="common">White-rot fungus</name>
    <name type="synonym">Peniophora carnosa</name>
    <dbReference type="NCBI Taxonomy" id="650164"/>
    <lineage>
        <taxon>Eukaryota</taxon>
        <taxon>Fungi</taxon>
        <taxon>Dikarya</taxon>
        <taxon>Basidiomycota</taxon>
        <taxon>Agaricomycotina</taxon>
        <taxon>Agaricomycetes</taxon>
        <taxon>Polyporales</taxon>
        <taxon>Phanerochaetaceae</taxon>
        <taxon>Phanerochaete</taxon>
    </lineage>
</organism>
<dbReference type="InterPro" id="IPR036085">
    <property type="entry name" value="PAZ_dom_sf"/>
</dbReference>
<protein>
    <recommendedName>
        <fullName evidence="2">Piwi domain-containing protein</fullName>
    </recommendedName>
</protein>
<evidence type="ECO:0000313" key="3">
    <source>
        <dbReference type="EMBL" id="EKM59221.1"/>
    </source>
</evidence>
<evidence type="ECO:0000313" key="4">
    <source>
        <dbReference type="Proteomes" id="UP000008370"/>
    </source>
</evidence>
<dbReference type="EMBL" id="JH930469">
    <property type="protein sequence ID" value="EKM59221.1"/>
    <property type="molecule type" value="Genomic_DNA"/>
</dbReference>
<dbReference type="OrthoDB" id="10252740at2759"/>
<dbReference type="SUPFAM" id="SSF101690">
    <property type="entry name" value="PAZ domain"/>
    <property type="match status" value="1"/>
</dbReference>
<dbReference type="GO" id="GO:0003723">
    <property type="term" value="F:RNA binding"/>
    <property type="evidence" value="ECO:0007669"/>
    <property type="project" value="InterPro"/>
</dbReference>
<dbReference type="SMART" id="SM01163">
    <property type="entry name" value="DUF1785"/>
    <property type="match status" value="1"/>
</dbReference>
<reference evidence="3 4" key="1">
    <citation type="journal article" date="2012" name="BMC Genomics">
        <title>Comparative genomics of the white-rot fungi, Phanerochaete carnosa and P. chrysosporium, to elucidate the genetic basis of the distinct wood types they colonize.</title>
        <authorList>
            <person name="Suzuki H."/>
            <person name="MacDonald J."/>
            <person name="Syed K."/>
            <person name="Salamov A."/>
            <person name="Hori C."/>
            <person name="Aerts A."/>
            <person name="Henrissat B."/>
            <person name="Wiebenga A."/>
            <person name="vanKuyk P.A."/>
            <person name="Barry K."/>
            <person name="Lindquist E."/>
            <person name="LaButti K."/>
            <person name="Lapidus A."/>
            <person name="Lucas S."/>
            <person name="Coutinho P."/>
            <person name="Gong Y."/>
            <person name="Samejima M."/>
            <person name="Mahadevan R."/>
            <person name="Abou-Zaid M."/>
            <person name="de Vries R.P."/>
            <person name="Igarashi K."/>
            <person name="Yadav J.S."/>
            <person name="Grigoriev I.V."/>
            <person name="Master E.R."/>
        </authorList>
    </citation>
    <scope>NUCLEOTIDE SEQUENCE [LARGE SCALE GENOMIC DNA]</scope>
    <source>
        <strain evidence="3 4">HHB-10118-sp</strain>
    </source>
</reference>
<dbReference type="Gene3D" id="3.30.420.10">
    <property type="entry name" value="Ribonuclease H-like superfamily/Ribonuclease H"/>
    <property type="match status" value="1"/>
</dbReference>
<dbReference type="Gene3D" id="3.40.50.2300">
    <property type="match status" value="1"/>
</dbReference>
<dbReference type="InParanoid" id="K5V8R3"/>
<dbReference type="Pfam" id="PF16487">
    <property type="entry name" value="ArgoMid"/>
    <property type="match status" value="1"/>
</dbReference>
<dbReference type="RefSeq" id="XP_007391789.1">
    <property type="nucleotide sequence ID" value="XM_007391727.1"/>
</dbReference>
<dbReference type="GeneID" id="18914689"/>
<name>K5V8R3_PHACS</name>
<dbReference type="PROSITE" id="PS50822">
    <property type="entry name" value="PIWI"/>
    <property type="match status" value="1"/>
</dbReference>
<evidence type="ECO:0000259" key="2">
    <source>
        <dbReference type="PROSITE" id="PS50822"/>
    </source>
</evidence>
<dbReference type="InterPro" id="IPR032474">
    <property type="entry name" value="Argonaute_N"/>
</dbReference>
<dbReference type="InterPro" id="IPR012337">
    <property type="entry name" value="RNaseH-like_sf"/>
</dbReference>
<proteinExistence type="predicted"/>
<dbReference type="Pfam" id="PF02171">
    <property type="entry name" value="Piwi"/>
    <property type="match status" value="1"/>
</dbReference>
<gene>
    <name evidence="3" type="ORF">PHACADRAFT_249508</name>
</gene>
<dbReference type="Proteomes" id="UP000008370">
    <property type="component" value="Unassembled WGS sequence"/>
</dbReference>
<dbReference type="AlphaFoldDB" id="K5V8R3"/>
<dbReference type="STRING" id="650164.K5V8R3"/>
<feature type="domain" description="Piwi" evidence="2">
    <location>
        <begin position="571"/>
        <end position="756"/>
    </location>
</feature>